<comment type="caution">
    <text evidence="1">The sequence shown here is derived from an EMBL/GenBank/DDBJ whole genome shotgun (WGS) entry which is preliminary data.</text>
</comment>
<sequence>MTITFEQMKLCLQQQQQQFLASQEQMLESLMSKIAIQSRITPEEKGIELSLIHSFTGTCYLTNRHDLDLIGIDWIDKLNLWKVPLDAVCTLKDPHVPKNLPVSNVTSNNNVLTTAHL</sequence>
<feature type="non-terminal residue" evidence="1">
    <location>
        <position position="117"/>
    </location>
</feature>
<proteinExistence type="predicted"/>
<dbReference type="Proteomes" id="UP000311919">
    <property type="component" value="Unassembled WGS sequence"/>
</dbReference>
<protein>
    <submittedName>
        <fullName evidence="1">Gag-Pol polyprotein</fullName>
    </submittedName>
</protein>
<name>A0A4Z2CR83_SCHJA</name>
<accession>A0A4Z2CR83</accession>
<dbReference type="AlphaFoldDB" id="A0A4Z2CR83"/>
<dbReference type="OrthoDB" id="8067262at2759"/>
<evidence type="ECO:0000313" key="1">
    <source>
        <dbReference type="EMBL" id="TNN06753.1"/>
    </source>
</evidence>
<reference evidence="1 2" key="1">
    <citation type="submission" date="2019-03" db="EMBL/GenBank/DDBJ databases">
        <title>An improved genome assembly of the fluke Schistosoma japonicum.</title>
        <authorList>
            <person name="Hu W."/>
            <person name="Luo F."/>
            <person name="Yin M."/>
            <person name="Mo X."/>
            <person name="Sun C."/>
            <person name="Wu Q."/>
            <person name="Zhu B."/>
            <person name="Xiang M."/>
            <person name="Wang J."/>
            <person name="Wang Y."/>
            <person name="Zhang T."/>
            <person name="Xu B."/>
            <person name="Zheng H."/>
            <person name="Feng Z."/>
        </authorList>
    </citation>
    <scope>NUCLEOTIDE SEQUENCE [LARGE SCALE GENOMIC DNA]</scope>
    <source>
        <strain evidence="1">HuSjv2</strain>
        <tissue evidence="1">Worms</tissue>
    </source>
</reference>
<evidence type="ECO:0000313" key="2">
    <source>
        <dbReference type="Proteomes" id="UP000311919"/>
    </source>
</evidence>
<organism evidence="1 2">
    <name type="scientific">Schistosoma japonicum</name>
    <name type="common">Blood fluke</name>
    <dbReference type="NCBI Taxonomy" id="6182"/>
    <lineage>
        <taxon>Eukaryota</taxon>
        <taxon>Metazoa</taxon>
        <taxon>Spiralia</taxon>
        <taxon>Lophotrochozoa</taxon>
        <taxon>Platyhelminthes</taxon>
        <taxon>Trematoda</taxon>
        <taxon>Digenea</taxon>
        <taxon>Strigeidida</taxon>
        <taxon>Schistosomatoidea</taxon>
        <taxon>Schistosomatidae</taxon>
        <taxon>Schistosoma</taxon>
    </lineage>
</organism>
<keyword evidence="2" id="KW-1185">Reference proteome</keyword>
<dbReference type="EMBL" id="SKCS01000451">
    <property type="protein sequence ID" value="TNN06753.1"/>
    <property type="molecule type" value="Genomic_DNA"/>
</dbReference>
<gene>
    <name evidence="1" type="ORF">EWB00_008200</name>
</gene>